<comment type="caution">
    <text evidence="2">The sequence shown here is derived from an EMBL/GenBank/DDBJ whole genome shotgun (WGS) entry which is preliminary data.</text>
</comment>
<reference evidence="2" key="1">
    <citation type="journal article" date="2014" name="Int. J. Syst. Evol. Microbiol.">
        <title>Complete genome sequence of Corynebacterium casei LMG S-19264T (=DSM 44701T), isolated from a smear-ripened cheese.</title>
        <authorList>
            <consortium name="US DOE Joint Genome Institute (JGI-PGF)"/>
            <person name="Walter F."/>
            <person name="Albersmeier A."/>
            <person name="Kalinowski J."/>
            <person name="Ruckert C."/>
        </authorList>
    </citation>
    <scope>NUCLEOTIDE SEQUENCE</scope>
    <source>
        <strain evidence="2">JCM 19018</strain>
    </source>
</reference>
<keyword evidence="1" id="KW-1133">Transmembrane helix</keyword>
<dbReference type="EMBL" id="BMPD01000004">
    <property type="protein sequence ID" value="GGK71607.1"/>
    <property type="molecule type" value="Genomic_DNA"/>
</dbReference>
<evidence type="ECO:0000313" key="3">
    <source>
        <dbReference type="Proteomes" id="UP000614221"/>
    </source>
</evidence>
<proteinExistence type="predicted"/>
<protein>
    <submittedName>
        <fullName evidence="2">Uncharacterized protein</fullName>
    </submittedName>
</protein>
<sequence>MVSSPSQQRWIHPEYVATVVGVLATGALVFYSAITQSGPTVEEIIFVVLTITVPTTVAYELACRWR</sequence>
<dbReference type="Proteomes" id="UP000614221">
    <property type="component" value="Unassembled WGS sequence"/>
</dbReference>
<accession>A0A830ESC7</accession>
<keyword evidence="1" id="KW-0472">Membrane</keyword>
<keyword evidence="1" id="KW-0812">Transmembrane</keyword>
<organism evidence="2 3">
    <name type="scientific">Haloarcula sebkhae</name>
    <dbReference type="NCBI Taxonomy" id="932660"/>
    <lineage>
        <taxon>Archaea</taxon>
        <taxon>Methanobacteriati</taxon>
        <taxon>Methanobacteriota</taxon>
        <taxon>Stenosarchaea group</taxon>
        <taxon>Halobacteria</taxon>
        <taxon>Halobacteriales</taxon>
        <taxon>Haloarculaceae</taxon>
        <taxon>Haloarcula</taxon>
    </lineage>
</organism>
<evidence type="ECO:0000256" key="1">
    <source>
        <dbReference type="SAM" id="Phobius"/>
    </source>
</evidence>
<dbReference type="AlphaFoldDB" id="A0A830ESC7"/>
<reference evidence="2" key="2">
    <citation type="submission" date="2020-09" db="EMBL/GenBank/DDBJ databases">
        <authorList>
            <person name="Sun Q."/>
            <person name="Ohkuma M."/>
        </authorList>
    </citation>
    <scope>NUCLEOTIDE SEQUENCE</scope>
    <source>
        <strain evidence="2">JCM 19018</strain>
    </source>
</reference>
<feature type="transmembrane region" description="Helical" evidence="1">
    <location>
        <begin position="12"/>
        <end position="32"/>
    </location>
</feature>
<name>A0A830ESC7_9EURY</name>
<evidence type="ECO:0000313" key="2">
    <source>
        <dbReference type="EMBL" id="GGK71607.1"/>
    </source>
</evidence>
<gene>
    <name evidence="2" type="ORF">GCM10009067_24930</name>
</gene>
<feature type="transmembrane region" description="Helical" evidence="1">
    <location>
        <begin position="44"/>
        <end position="62"/>
    </location>
</feature>